<dbReference type="InterPro" id="IPR016181">
    <property type="entry name" value="Acyl_CoA_acyltransferase"/>
</dbReference>
<dbReference type="AlphaFoldDB" id="A0A8J4DSK8"/>
<dbReference type="EMBL" id="BOPF01000018">
    <property type="protein sequence ID" value="GIJ47983.1"/>
    <property type="molecule type" value="Genomic_DNA"/>
</dbReference>
<comment type="caution">
    <text evidence="2">The sequence shown here is derived from an EMBL/GenBank/DDBJ whole genome shotgun (WGS) entry which is preliminary data.</text>
</comment>
<evidence type="ECO:0000313" key="2">
    <source>
        <dbReference type="EMBL" id="GIJ47983.1"/>
    </source>
</evidence>
<dbReference type="Proteomes" id="UP000619260">
    <property type="component" value="Unassembled WGS sequence"/>
</dbReference>
<sequence length="217" mass="23951">MPSPWPLADLRITVGKWELRLPDDRELGEFALTVADEYNISVPAMANPKDTPAERTRRFMQDHWRTRAEWQPESWALDLFAFEDGRPIGQQRLRGDQFALLREVVTGSVVRPDRRGAGVGTAMRAAVLHLAFEGLGAEFAQSGAVADNAASLTVTSKYSYEPNGIRRAALFGSVLEVNMFRLSAAQWRSSESRPVVEVTGLDGLESLFGTGDREAAS</sequence>
<dbReference type="GO" id="GO:0016747">
    <property type="term" value="F:acyltransferase activity, transferring groups other than amino-acyl groups"/>
    <property type="evidence" value="ECO:0007669"/>
    <property type="project" value="InterPro"/>
</dbReference>
<feature type="domain" description="N-acetyltransferase" evidence="1">
    <location>
        <begin position="38"/>
        <end position="187"/>
    </location>
</feature>
<evidence type="ECO:0000259" key="1">
    <source>
        <dbReference type="PROSITE" id="PS51186"/>
    </source>
</evidence>
<accession>A0A8J4DSK8</accession>
<dbReference type="RefSeq" id="WP_203901475.1">
    <property type="nucleotide sequence ID" value="NZ_BOPF01000018.1"/>
</dbReference>
<dbReference type="Gene3D" id="3.40.630.30">
    <property type="match status" value="1"/>
</dbReference>
<protein>
    <recommendedName>
        <fullName evidence="1">N-acetyltransferase domain-containing protein</fullName>
    </recommendedName>
</protein>
<name>A0A8J4DSK8_9ACTN</name>
<keyword evidence="3" id="KW-1185">Reference proteome</keyword>
<evidence type="ECO:0000313" key="3">
    <source>
        <dbReference type="Proteomes" id="UP000619260"/>
    </source>
</evidence>
<organism evidence="2 3">
    <name type="scientific">Virgisporangium aliadipatigenens</name>
    <dbReference type="NCBI Taxonomy" id="741659"/>
    <lineage>
        <taxon>Bacteria</taxon>
        <taxon>Bacillati</taxon>
        <taxon>Actinomycetota</taxon>
        <taxon>Actinomycetes</taxon>
        <taxon>Micromonosporales</taxon>
        <taxon>Micromonosporaceae</taxon>
        <taxon>Virgisporangium</taxon>
    </lineage>
</organism>
<gene>
    <name evidence="2" type="ORF">Val02_48690</name>
</gene>
<dbReference type="SUPFAM" id="SSF55729">
    <property type="entry name" value="Acyl-CoA N-acyltransferases (Nat)"/>
    <property type="match status" value="1"/>
</dbReference>
<dbReference type="InterPro" id="IPR000182">
    <property type="entry name" value="GNAT_dom"/>
</dbReference>
<proteinExistence type="predicted"/>
<dbReference type="Pfam" id="PF13302">
    <property type="entry name" value="Acetyltransf_3"/>
    <property type="match status" value="1"/>
</dbReference>
<reference evidence="2" key="1">
    <citation type="submission" date="2021-01" db="EMBL/GenBank/DDBJ databases">
        <title>Whole genome shotgun sequence of Virgisporangium aliadipatigenens NBRC 105644.</title>
        <authorList>
            <person name="Komaki H."/>
            <person name="Tamura T."/>
        </authorList>
    </citation>
    <scope>NUCLEOTIDE SEQUENCE</scope>
    <source>
        <strain evidence="2">NBRC 105644</strain>
    </source>
</reference>
<dbReference type="PROSITE" id="PS51186">
    <property type="entry name" value="GNAT"/>
    <property type="match status" value="1"/>
</dbReference>